<dbReference type="EMBL" id="VSRR010059163">
    <property type="protein sequence ID" value="MPC82225.1"/>
    <property type="molecule type" value="Genomic_DNA"/>
</dbReference>
<evidence type="ECO:0000256" key="1">
    <source>
        <dbReference type="SAM" id="MobiDB-lite"/>
    </source>
</evidence>
<name>A0A5B7IIV5_PORTR</name>
<organism evidence="2 3">
    <name type="scientific">Portunus trituberculatus</name>
    <name type="common">Swimming crab</name>
    <name type="synonym">Neptunus trituberculatus</name>
    <dbReference type="NCBI Taxonomy" id="210409"/>
    <lineage>
        <taxon>Eukaryota</taxon>
        <taxon>Metazoa</taxon>
        <taxon>Ecdysozoa</taxon>
        <taxon>Arthropoda</taxon>
        <taxon>Crustacea</taxon>
        <taxon>Multicrustacea</taxon>
        <taxon>Malacostraca</taxon>
        <taxon>Eumalacostraca</taxon>
        <taxon>Eucarida</taxon>
        <taxon>Decapoda</taxon>
        <taxon>Pleocyemata</taxon>
        <taxon>Brachyura</taxon>
        <taxon>Eubrachyura</taxon>
        <taxon>Portunoidea</taxon>
        <taxon>Portunidae</taxon>
        <taxon>Portuninae</taxon>
        <taxon>Portunus</taxon>
    </lineage>
</organism>
<dbReference type="AlphaFoldDB" id="A0A5B7IIV5"/>
<feature type="compositionally biased region" description="Gly residues" evidence="1">
    <location>
        <begin position="65"/>
        <end position="80"/>
    </location>
</feature>
<accession>A0A5B7IIV5</accession>
<feature type="region of interest" description="Disordered" evidence="1">
    <location>
        <begin position="58"/>
        <end position="80"/>
    </location>
</feature>
<protein>
    <submittedName>
        <fullName evidence="2">Uncharacterized protein</fullName>
    </submittedName>
</protein>
<proteinExistence type="predicted"/>
<dbReference type="Proteomes" id="UP000324222">
    <property type="component" value="Unassembled WGS sequence"/>
</dbReference>
<evidence type="ECO:0000313" key="2">
    <source>
        <dbReference type="EMBL" id="MPC82225.1"/>
    </source>
</evidence>
<gene>
    <name evidence="2" type="ORF">E2C01_076875</name>
</gene>
<evidence type="ECO:0000313" key="3">
    <source>
        <dbReference type="Proteomes" id="UP000324222"/>
    </source>
</evidence>
<reference evidence="2 3" key="1">
    <citation type="submission" date="2019-05" db="EMBL/GenBank/DDBJ databases">
        <title>Another draft genome of Portunus trituberculatus and its Hox gene families provides insights of decapod evolution.</title>
        <authorList>
            <person name="Jeong J.-H."/>
            <person name="Song I."/>
            <person name="Kim S."/>
            <person name="Choi T."/>
            <person name="Kim D."/>
            <person name="Ryu S."/>
            <person name="Kim W."/>
        </authorList>
    </citation>
    <scope>NUCLEOTIDE SEQUENCE [LARGE SCALE GENOMIC DNA]</scope>
    <source>
        <tissue evidence="2">Muscle</tissue>
    </source>
</reference>
<feature type="region of interest" description="Disordered" evidence="1">
    <location>
        <begin position="1"/>
        <end position="20"/>
    </location>
</feature>
<sequence length="80" mass="8322">MFSPLMMIPSPLAPAEPRRPSHDFVYCLTSRRRGKEGGRRGLGGALASGRAGNGLREAGYREGMVGKGSEGNGGQEGGTC</sequence>
<keyword evidence="3" id="KW-1185">Reference proteome</keyword>
<comment type="caution">
    <text evidence="2">The sequence shown here is derived from an EMBL/GenBank/DDBJ whole genome shotgun (WGS) entry which is preliminary data.</text>
</comment>
<feature type="region of interest" description="Disordered" evidence="1">
    <location>
        <begin position="34"/>
        <end position="53"/>
    </location>
</feature>